<feature type="transmembrane region" description="Helical" evidence="1">
    <location>
        <begin position="249"/>
        <end position="274"/>
    </location>
</feature>
<organism evidence="2 3">
    <name type="scientific">Alkalicoccus saliphilus</name>
    <dbReference type="NCBI Taxonomy" id="200989"/>
    <lineage>
        <taxon>Bacteria</taxon>
        <taxon>Bacillati</taxon>
        <taxon>Bacillota</taxon>
        <taxon>Bacilli</taxon>
        <taxon>Bacillales</taxon>
        <taxon>Bacillaceae</taxon>
        <taxon>Alkalicoccus</taxon>
    </lineage>
</organism>
<evidence type="ECO:0000313" key="3">
    <source>
        <dbReference type="Proteomes" id="UP000240509"/>
    </source>
</evidence>
<dbReference type="Proteomes" id="UP000240509">
    <property type="component" value="Unassembled WGS sequence"/>
</dbReference>
<dbReference type="PANTHER" id="PTHR37305:SF1">
    <property type="entry name" value="MEMBRANE PROTEIN"/>
    <property type="match status" value="1"/>
</dbReference>
<feature type="transmembrane region" description="Helical" evidence="1">
    <location>
        <begin position="20"/>
        <end position="39"/>
    </location>
</feature>
<reference evidence="2 3" key="1">
    <citation type="submission" date="2018-03" db="EMBL/GenBank/DDBJ databases">
        <title>Alkalicoccus saliphilus sp. nov., isolated from a mineral pool.</title>
        <authorList>
            <person name="Zhao B."/>
        </authorList>
    </citation>
    <scope>NUCLEOTIDE SEQUENCE [LARGE SCALE GENOMIC DNA]</scope>
    <source>
        <strain evidence="2 3">6AG</strain>
    </source>
</reference>
<keyword evidence="3" id="KW-1185">Reference proteome</keyword>
<gene>
    <name evidence="2" type="ORF">C6Y45_09340</name>
</gene>
<feature type="transmembrane region" description="Helical" evidence="1">
    <location>
        <begin position="122"/>
        <end position="150"/>
    </location>
</feature>
<dbReference type="Pfam" id="PF12730">
    <property type="entry name" value="ABC2_membrane_4"/>
    <property type="match status" value="1"/>
</dbReference>
<name>A0A2T4U617_9BACI</name>
<evidence type="ECO:0000313" key="2">
    <source>
        <dbReference type="EMBL" id="PTL38829.1"/>
    </source>
</evidence>
<evidence type="ECO:0000256" key="1">
    <source>
        <dbReference type="SAM" id="Phobius"/>
    </source>
</evidence>
<sequence>MNLLRNECMKLFKKKSTWVMGALIVLLAVGVTALFALVVGPSPAAEEMEAAEAAYAEAEGITQAEDEHTLVPVIENAGLMSVVTMFTVIAAAGITAGEHAAGTIKLLLIRPVARWQILLSKLAAVFLFAAAVTVLLFIVSFFAGILFYGWNMPSGYYIVSGMGDIAAHPVYSYAAGLYGLWFVELLLFAVIAFMIGTVFKSTPLGVGIPLVLLFTGSQAAFLIADYSWAGAVVFSHTDLVSRFMGSPGVIGVSIAVSIVVIALYAAVFLLISFWRFTVQDVLD</sequence>
<dbReference type="EMBL" id="PZJJ01000013">
    <property type="protein sequence ID" value="PTL38829.1"/>
    <property type="molecule type" value="Genomic_DNA"/>
</dbReference>
<evidence type="ECO:0008006" key="4">
    <source>
        <dbReference type="Google" id="ProtNLM"/>
    </source>
</evidence>
<protein>
    <recommendedName>
        <fullName evidence="4">ABC transporter permease</fullName>
    </recommendedName>
</protein>
<feature type="transmembrane region" description="Helical" evidence="1">
    <location>
        <begin position="207"/>
        <end position="229"/>
    </location>
</feature>
<comment type="caution">
    <text evidence="2">The sequence shown here is derived from an EMBL/GenBank/DDBJ whole genome shotgun (WGS) entry which is preliminary data.</text>
</comment>
<dbReference type="OrthoDB" id="8613028at2"/>
<proteinExistence type="predicted"/>
<dbReference type="AlphaFoldDB" id="A0A2T4U617"/>
<keyword evidence="1" id="KW-0472">Membrane</keyword>
<keyword evidence="1" id="KW-1133">Transmembrane helix</keyword>
<dbReference type="PANTHER" id="PTHR37305">
    <property type="entry name" value="INTEGRAL MEMBRANE PROTEIN-RELATED"/>
    <property type="match status" value="1"/>
</dbReference>
<dbReference type="RefSeq" id="WP_107584961.1">
    <property type="nucleotide sequence ID" value="NZ_PZJJ01000013.1"/>
</dbReference>
<feature type="transmembrane region" description="Helical" evidence="1">
    <location>
        <begin position="79"/>
        <end position="101"/>
    </location>
</feature>
<accession>A0A2T4U617</accession>
<feature type="transmembrane region" description="Helical" evidence="1">
    <location>
        <begin position="170"/>
        <end position="195"/>
    </location>
</feature>
<keyword evidence="1" id="KW-0812">Transmembrane</keyword>